<evidence type="ECO:0000256" key="1">
    <source>
        <dbReference type="ARBA" id="ARBA00004328"/>
    </source>
</evidence>
<sequence length="160" mass="17711">MSSFNANVYLTVTLAPHELNLDLMDNIKKAVINRYLHKENSGLMAKNIKVIEDINIPLGEIVNNEVVIHVPCNVDFKRYKIGDVVIGTLTITDESDISVISNDIICKISSDSGTVSYDNSKYCFIKNGKVYANESTVTVELNEAQSGIDSYFVFLGSIIN</sequence>
<keyword evidence="6" id="KW-0808">Transferase</keyword>
<gene>
    <name evidence="10" type="primary">SWPV2-073</name>
</gene>
<evidence type="ECO:0000256" key="8">
    <source>
        <dbReference type="ARBA" id="ARBA00023163"/>
    </source>
</evidence>
<dbReference type="GO" id="GO:0000428">
    <property type="term" value="C:DNA-directed RNA polymerase complex"/>
    <property type="evidence" value="ECO:0007669"/>
    <property type="project" value="UniProtKB-KW"/>
</dbReference>
<dbReference type="InterPro" id="IPR004973">
    <property type="entry name" value="DNA-dir_RNA_pol_18kDa_poxviral"/>
</dbReference>
<evidence type="ECO:0000256" key="6">
    <source>
        <dbReference type="ARBA" id="ARBA00022679"/>
    </source>
</evidence>
<keyword evidence="7" id="KW-0946">Virion</keyword>
<comment type="catalytic activity">
    <reaction evidence="9">
        <text>RNA(n) + a ribonucleoside 5'-triphosphate = RNA(n+1) + diphosphate</text>
        <dbReference type="Rhea" id="RHEA:21248"/>
        <dbReference type="Rhea" id="RHEA-COMP:14527"/>
        <dbReference type="Rhea" id="RHEA-COMP:17342"/>
        <dbReference type="ChEBI" id="CHEBI:33019"/>
        <dbReference type="ChEBI" id="CHEBI:61557"/>
        <dbReference type="ChEBI" id="CHEBI:140395"/>
        <dbReference type="EC" id="2.7.7.6"/>
    </reaction>
</comment>
<dbReference type="Pfam" id="PF03293">
    <property type="entry name" value="Pox_RNA_pol"/>
    <property type="match status" value="1"/>
</dbReference>
<dbReference type="GO" id="GO:0019083">
    <property type="term" value="P:viral transcription"/>
    <property type="evidence" value="ECO:0007669"/>
    <property type="project" value="InterPro"/>
</dbReference>
<evidence type="ECO:0000256" key="4">
    <source>
        <dbReference type="ARBA" id="ARBA00015780"/>
    </source>
</evidence>
<accession>A0A1V0QG32</accession>
<evidence type="ECO:0000256" key="2">
    <source>
        <dbReference type="ARBA" id="ARBA00005370"/>
    </source>
</evidence>
<evidence type="ECO:0000256" key="3">
    <source>
        <dbReference type="ARBA" id="ARBA00012418"/>
    </source>
</evidence>
<keyword evidence="5" id="KW-0240">DNA-directed RNA polymerase</keyword>
<comment type="subcellular location">
    <subcellularLocation>
        <location evidence="1">Virion</location>
    </subcellularLocation>
</comment>
<dbReference type="EC" id="2.7.7.6" evidence="3"/>
<comment type="similarity">
    <text evidence="2">Belongs to the poxviridae DNA-directed RNA polymerase 18 kDa subunit family.</text>
</comment>
<evidence type="ECO:0000256" key="7">
    <source>
        <dbReference type="ARBA" id="ARBA00022844"/>
    </source>
</evidence>
<evidence type="ECO:0000256" key="5">
    <source>
        <dbReference type="ARBA" id="ARBA00022478"/>
    </source>
</evidence>
<protein>
    <recommendedName>
        <fullName evidence="4">DNA-directed RNA polymerase 18 kDa subunit</fullName>
        <ecNumber evidence="3">2.7.7.6</ecNumber>
    </recommendedName>
</protein>
<evidence type="ECO:0000313" key="10">
    <source>
        <dbReference type="EMBL" id="ARE67296.1"/>
    </source>
</evidence>
<name>A0A1V0QG32_CNPV</name>
<evidence type="ECO:0000256" key="9">
    <source>
        <dbReference type="ARBA" id="ARBA00048552"/>
    </source>
</evidence>
<keyword evidence="8" id="KW-0804">Transcription</keyword>
<proteinExistence type="inferred from homology"/>
<organism evidence="10">
    <name type="scientific">Shearwaterpox virus</name>
    <dbReference type="NCBI Taxonomy" id="1974596"/>
    <lineage>
        <taxon>Viruses</taxon>
        <taxon>Varidnaviria</taxon>
        <taxon>Bamfordvirae</taxon>
        <taxon>Nucleocytoviricota</taxon>
        <taxon>Pokkesviricetes</taxon>
        <taxon>Chitovirales</taxon>
        <taxon>Poxviridae</taxon>
        <taxon>Chordopoxvirinae</taxon>
        <taxon>Avipoxvirus</taxon>
        <taxon>Avipoxvirus canarypox</taxon>
        <taxon>Canarypox virus</taxon>
    </lineage>
</organism>
<dbReference type="GO" id="GO:0003677">
    <property type="term" value="F:DNA binding"/>
    <property type="evidence" value="ECO:0007669"/>
    <property type="project" value="InterPro"/>
</dbReference>
<reference evidence="10" key="1">
    <citation type="journal article" date="2017" name="BMC Genomics">
        <title>Genomic characterization of two novel pathogenic avipoxviruses isolated from pacific shearwaters (Ardenna spp.).</title>
        <authorList>
            <person name="Sarker S."/>
            <person name="Das S."/>
            <person name="Lavers J.L."/>
            <person name="Hutton I."/>
            <person name="Helbig K."/>
            <person name="Imbery J."/>
            <person name="Upton C."/>
            <person name="Raidal S.R."/>
        </authorList>
    </citation>
    <scope>NUCLEOTIDE SEQUENCE [LARGE SCALE GENOMIC DNA]</scope>
    <source>
        <strain evidence="10">SWPV-2</strain>
    </source>
</reference>
<dbReference type="GO" id="GO:0003899">
    <property type="term" value="F:DNA-directed RNA polymerase activity"/>
    <property type="evidence" value="ECO:0007669"/>
    <property type="project" value="UniProtKB-EC"/>
</dbReference>
<dbReference type="GO" id="GO:0044423">
    <property type="term" value="C:virion component"/>
    <property type="evidence" value="ECO:0007669"/>
    <property type="project" value="UniProtKB-KW"/>
</dbReference>
<dbReference type="SMR" id="A0A1V0QG32"/>
<dbReference type="Proteomes" id="UP000319767">
    <property type="component" value="Segment"/>
</dbReference>
<dbReference type="EMBL" id="KX857215">
    <property type="protein sequence ID" value="ARE67296.1"/>
    <property type="molecule type" value="Genomic_DNA"/>
</dbReference>